<evidence type="ECO:0000313" key="3">
    <source>
        <dbReference type="Proteomes" id="UP000536275"/>
    </source>
</evidence>
<accession>A0A8H6F6C4</accession>
<protein>
    <submittedName>
        <fullName evidence="2">Uncharacterized protein</fullName>
    </submittedName>
</protein>
<dbReference type="AlphaFoldDB" id="A0A8H6F6C4"/>
<organism evidence="2 3">
    <name type="scientific">Candida albicans</name>
    <name type="common">Yeast</name>
    <dbReference type="NCBI Taxonomy" id="5476"/>
    <lineage>
        <taxon>Eukaryota</taxon>
        <taxon>Fungi</taxon>
        <taxon>Dikarya</taxon>
        <taxon>Ascomycota</taxon>
        <taxon>Saccharomycotina</taxon>
        <taxon>Pichiomycetes</taxon>
        <taxon>Debaryomycetaceae</taxon>
        <taxon>Candida/Lodderomyces clade</taxon>
        <taxon>Candida</taxon>
    </lineage>
</organism>
<feature type="compositionally biased region" description="Polar residues" evidence="1">
    <location>
        <begin position="10"/>
        <end position="23"/>
    </location>
</feature>
<feature type="compositionally biased region" description="Polar residues" evidence="1">
    <location>
        <begin position="165"/>
        <end position="182"/>
    </location>
</feature>
<proteinExistence type="predicted"/>
<feature type="region of interest" description="Disordered" evidence="1">
    <location>
        <begin position="120"/>
        <end position="206"/>
    </location>
</feature>
<sequence>METKDHEATHSPQQSIQLSSSTVQQDQNQKGQPSQQQQQQEDEQQPQKYQTDNIRVPSQLPSNYDFTTTTETISSSYPGSAVSQAPPQSSAPPPQSHSIPSYHQYFGQSLPNDQLQLHSSVHEPRNTHLSLNSTRPYYSSISQPQPPPPPPPAPQRLPSLPTYSMPETESQQQHYVWSTQDSQSHHHQVPPSAITTDSSTASTTTRNTMPFQVSTNIDINRFPDVTSLVNSNANIVVPLVESRFVDAKICTICGKRITRDMSRHLRTHQVEARFHCVFPKRQCRHKSGKFNRPYDFKKHLLNRHFIFDDSAIKRLHNLSDKLDHWGMCPCGLRFTGKDWLNDHILTNDRTKKCRLVE</sequence>
<feature type="compositionally biased region" description="Low complexity" evidence="1">
    <location>
        <begin position="78"/>
        <end position="88"/>
    </location>
</feature>
<feature type="compositionally biased region" description="Pro residues" evidence="1">
    <location>
        <begin position="144"/>
        <end position="155"/>
    </location>
</feature>
<reference evidence="2 3" key="1">
    <citation type="submission" date="2020-03" db="EMBL/GenBank/DDBJ databases">
        <title>FDA dAtabase for Regulatory Grade micrObial Sequences (FDA-ARGOS): Supporting development and validation of Infectious Disease Dx tests.</title>
        <authorList>
            <person name="Campos J."/>
            <person name="Goldberg B."/>
            <person name="Tallon L."/>
            <person name="Sadzewicz L."/>
            <person name="Vavikolanu K."/>
            <person name="Mehta A."/>
            <person name="Aluvathingal J."/>
            <person name="Nadendla S."/>
            <person name="Nandy P."/>
            <person name="Geyer C."/>
            <person name="Yan Y."/>
            <person name="Sichtig H."/>
        </authorList>
    </citation>
    <scope>NUCLEOTIDE SEQUENCE [LARGE SCALE GENOMIC DNA]</scope>
    <source>
        <strain evidence="2 3">FDAARGOS_656</strain>
    </source>
</reference>
<dbReference type="EMBL" id="JABWAD010000022">
    <property type="protein sequence ID" value="KAF6071022.1"/>
    <property type="molecule type" value="Genomic_DNA"/>
</dbReference>
<feature type="compositionally biased region" description="Low complexity" evidence="1">
    <location>
        <begin position="192"/>
        <end position="205"/>
    </location>
</feature>
<feature type="region of interest" description="Disordered" evidence="1">
    <location>
        <begin position="1"/>
        <end position="107"/>
    </location>
</feature>
<feature type="compositionally biased region" description="Polar residues" evidence="1">
    <location>
        <begin position="59"/>
        <end position="77"/>
    </location>
</feature>
<gene>
    <name evidence="2" type="ORF">FOB64_002078</name>
</gene>
<dbReference type="Proteomes" id="UP000536275">
    <property type="component" value="Unassembled WGS sequence"/>
</dbReference>
<evidence type="ECO:0000313" key="2">
    <source>
        <dbReference type="EMBL" id="KAF6071022.1"/>
    </source>
</evidence>
<name>A0A8H6F6C4_CANAX</name>
<evidence type="ECO:0000256" key="1">
    <source>
        <dbReference type="SAM" id="MobiDB-lite"/>
    </source>
</evidence>
<feature type="compositionally biased region" description="Low complexity" evidence="1">
    <location>
        <begin position="24"/>
        <end position="39"/>
    </location>
</feature>
<comment type="caution">
    <text evidence="2">The sequence shown here is derived from an EMBL/GenBank/DDBJ whole genome shotgun (WGS) entry which is preliminary data.</text>
</comment>